<proteinExistence type="predicted"/>
<dbReference type="AlphaFoldDB" id="A0A9X0YQY9"/>
<dbReference type="InterPro" id="IPR009057">
    <property type="entry name" value="Homeodomain-like_sf"/>
</dbReference>
<protein>
    <submittedName>
        <fullName evidence="2">Transcriptional regulator of aromatic amino acid metabolism</fullName>
    </submittedName>
</protein>
<feature type="domain" description="TyrR-like helix-turn-helix" evidence="1">
    <location>
        <begin position="2"/>
        <end position="46"/>
    </location>
</feature>
<name>A0A9X0YQY9_9BACI</name>
<reference evidence="2" key="1">
    <citation type="submission" date="2021-03" db="EMBL/GenBank/DDBJ databases">
        <title>Genomic Encyclopedia of Type Strains, Phase IV (KMG-IV): sequencing the most valuable type-strain genomes for metagenomic binning, comparative biology and taxonomic classification.</title>
        <authorList>
            <person name="Goeker M."/>
        </authorList>
    </citation>
    <scope>NUCLEOTIDE SEQUENCE</scope>
    <source>
        <strain evidence="2">DSM 107338</strain>
    </source>
</reference>
<dbReference type="Gene3D" id="1.10.10.60">
    <property type="entry name" value="Homeodomain-like"/>
    <property type="match status" value="1"/>
</dbReference>
<comment type="caution">
    <text evidence="2">The sequence shown here is derived from an EMBL/GenBank/DDBJ whole genome shotgun (WGS) entry which is preliminary data.</text>
</comment>
<dbReference type="GO" id="GO:0003677">
    <property type="term" value="F:DNA binding"/>
    <property type="evidence" value="ECO:0007669"/>
    <property type="project" value="UniProtKB-KW"/>
</dbReference>
<dbReference type="Pfam" id="PF18024">
    <property type="entry name" value="HTH_50"/>
    <property type="match status" value="1"/>
</dbReference>
<organism evidence="2 3">
    <name type="scientific">Oceanobacillus polygoni</name>
    <dbReference type="NCBI Taxonomy" id="1235259"/>
    <lineage>
        <taxon>Bacteria</taxon>
        <taxon>Bacillati</taxon>
        <taxon>Bacillota</taxon>
        <taxon>Bacilli</taxon>
        <taxon>Bacillales</taxon>
        <taxon>Bacillaceae</taxon>
        <taxon>Oceanobacillus</taxon>
    </lineage>
</organism>
<dbReference type="InterPro" id="IPR030828">
    <property type="entry name" value="HTH_TyrR"/>
</dbReference>
<keyword evidence="3" id="KW-1185">Reference proteome</keyword>
<evidence type="ECO:0000313" key="3">
    <source>
        <dbReference type="Proteomes" id="UP001138793"/>
    </source>
</evidence>
<dbReference type="EMBL" id="JAGGMB010000003">
    <property type="protein sequence ID" value="MBP2077088.1"/>
    <property type="molecule type" value="Genomic_DNA"/>
</dbReference>
<dbReference type="Proteomes" id="UP001138793">
    <property type="component" value="Unassembled WGS sequence"/>
</dbReference>
<evidence type="ECO:0000313" key="2">
    <source>
        <dbReference type="EMBL" id="MBP2077088.1"/>
    </source>
</evidence>
<dbReference type="SUPFAM" id="SSF46689">
    <property type="entry name" value="Homeodomain-like"/>
    <property type="match status" value="1"/>
</dbReference>
<sequence>MNECIEEVERQLLTLAKEKYQHTTKIAKVLGVNQSTISRKIRNLGVE</sequence>
<accession>A0A9X0YQY9</accession>
<evidence type="ECO:0000259" key="1">
    <source>
        <dbReference type="Pfam" id="PF18024"/>
    </source>
</evidence>
<dbReference type="RefSeq" id="WP_245347660.1">
    <property type="nucleotide sequence ID" value="NZ_JAGGMB010000003.1"/>
</dbReference>
<gene>
    <name evidence="2" type="ORF">J2Z64_001319</name>
</gene>